<organism evidence="4 5">
    <name type="scientific">Ceratopteris richardii</name>
    <name type="common">Triangle waterfern</name>
    <dbReference type="NCBI Taxonomy" id="49495"/>
    <lineage>
        <taxon>Eukaryota</taxon>
        <taxon>Viridiplantae</taxon>
        <taxon>Streptophyta</taxon>
        <taxon>Embryophyta</taxon>
        <taxon>Tracheophyta</taxon>
        <taxon>Polypodiopsida</taxon>
        <taxon>Polypodiidae</taxon>
        <taxon>Polypodiales</taxon>
        <taxon>Pteridineae</taxon>
        <taxon>Pteridaceae</taxon>
        <taxon>Parkerioideae</taxon>
        <taxon>Ceratopteris</taxon>
    </lineage>
</organism>
<dbReference type="AlphaFoldDB" id="A0A8T2S0R0"/>
<dbReference type="Gene3D" id="3.30.70.330">
    <property type="match status" value="1"/>
</dbReference>
<dbReference type="PANTHER" id="PTHR11176:SF57">
    <property type="entry name" value="PROTEIN BOULE"/>
    <property type="match status" value="1"/>
</dbReference>
<dbReference type="PANTHER" id="PTHR11176">
    <property type="entry name" value="BOULE-RELATED"/>
    <property type="match status" value="1"/>
</dbReference>
<dbReference type="GO" id="GO:0003723">
    <property type="term" value="F:RNA binding"/>
    <property type="evidence" value="ECO:0007669"/>
    <property type="project" value="UniProtKB-UniRule"/>
</dbReference>
<gene>
    <name evidence="4" type="ORF">KP509_23G019900</name>
</gene>
<dbReference type="InterPro" id="IPR012677">
    <property type="entry name" value="Nucleotide-bd_a/b_plait_sf"/>
</dbReference>
<evidence type="ECO:0000256" key="2">
    <source>
        <dbReference type="PROSITE-ProRule" id="PRU00176"/>
    </source>
</evidence>
<proteinExistence type="predicted"/>
<dbReference type="PROSITE" id="PS50102">
    <property type="entry name" value="RRM"/>
    <property type="match status" value="1"/>
</dbReference>
<accession>A0A8T2S0R0</accession>
<evidence type="ECO:0000259" key="3">
    <source>
        <dbReference type="PROSITE" id="PS50102"/>
    </source>
</evidence>
<dbReference type="CDD" id="cd12384">
    <property type="entry name" value="RRM_RBM24_RBM38_like"/>
    <property type="match status" value="1"/>
</dbReference>
<dbReference type="OMA" id="PPYNYPQ"/>
<feature type="domain" description="RRM" evidence="3">
    <location>
        <begin position="21"/>
        <end position="98"/>
    </location>
</feature>
<protein>
    <recommendedName>
        <fullName evidence="3">RRM domain-containing protein</fullName>
    </recommendedName>
</protein>
<evidence type="ECO:0000313" key="5">
    <source>
        <dbReference type="Proteomes" id="UP000825935"/>
    </source>
</evidence>
<dbReference type="Pfam" id="PF00076">
    <property type="entry name" value="RRM_1"/>
    <property type="match status" value="1"/>
</dbReference>
<dbReference type="EMBL" id="CM035428">
    <property type="protein sequence ID" value="KAH7301318.1"/>
    <property type="molecule type" value="Genomic_DNA"/>
</dbReference>
<name>A0A8T2S0R0_CERRI</name>
<dbReference type="SUPFAM" id="SSF54928">
    <property type="entry name" value="RNA-binding domain, RBD"/>
    <property type="match status" value="1"/>
</dbReference>
<keyword evidence="5" id="KW-1185">Reference proteome</keyword>
<sequence>MRMAVHQRWDRGQEEPDTTYTKIFVGGLAWETSRDAMRRHFEQYGEILEAVVIADKITGRSKGYGFVTFKDPEAARRACADPTPIIDGRRANCNLASIGARPRSPFSFFQGNRLRFMSPYAVAASLQYGGSMYMVPPAFLQHGNYTMHYGYPYPTYGYPYMPELLYQQGLYNVYGGLPYPQLYSGPATGVPNSPSSYPYAPFMQQGSQGFSVQLPQAAPQVSGPMTSVPQQSYALLPLPSPGASAGAGPAFSGVSSGTGPFQQVFIAHQQPFPQVQKPDNLSS</sequence>
<evidence type="ECO:0000313" key="4">
    <source>
        <dbReference type="EMBL" id="KAH7301318.1"/>
    </source>
</evidence>
<keyword evidence="1 2" id="KW-0694">RNA-binding</keyword>
<dbReference type="SMART" id="SM00360">
    <property type="entry name" value="RRM"/>
    <property type="match status" value="1"/>
</dbReference>
<dbReference type="Proteomes" id="UP000825935">
    <property type="component" value="Chromosome 23"/>
</dbReference>
<comment type="caution">
    <text evidence="4">The sequence shown here is derived from an EMBL/GenBank/DDBJ whole genome shotgun (WGS) entry which is preliminary data.</text>
</comment>
<dbReference type="InterPro" id="IPR000504">
    <property type="entry name" value="RRM_dom"/>
</dbReference>
<dbReference type="InterPro" id="IPR035979">
    <property type="entry name" value="RBD_domain_sf"/>
</dbReference>
<evidence type="ECO:0000256" key="1">
    <source>
        <dbReference type="ARBA" id="ARBA00022884"/>
    </source>
</evidence>
<reference evidence="4 5" key="1">
    <citation type="submission" date="2021-08" db="EMBL/GenBank/DDBJ databases">
        <title>WGS assembly of Ceratopteris richardii.</title>
        <authorList>
            <person name="Marchant D.B."/>
            <person name="Chen G."/>
            <person name="Jenkins J."/>
            <person name="Shu S."/>
            <person name="Leebens-Mack J."/>
            <person name="Grimwood J."/>
            <person name="Schmutz J."/>
            <person name="Soltis P."/>
            <person name="Soltis D."/>
            <person name="Chen Z.-H."/>
        </authorList>
    </citation>
    <scope>NUCLEOTIDE SEQUENCE [LARGE SCALE GENOMIC DNA]</scope>
    <source>
        <strain evidence="4">Whitten #5841</strain>
        <tissue evidence="4">Leaf</tissue>
    </source>
</reference>
<dbReference type="OrthoDB" id="439808at2759"/>